<evidence type="ECO:0000313" key="1">
    <source>
        <dbReference type="EMBL" id="KID55748.1"/>
    </source>
</evidence>
<accession>A0A0C1MMN7</accession>
<organism evidence="1 2">
    <name type="scientific">Pseudoalteromonas luteoviolacea</name>
    <dbReference type="NCBI Taxonomy" id="43657"/>
    <lineage>
        <taxon>Bacteria</taxon>
        <taxon>Pseudomonadati</taxon>
        <taxon>Pseudomonadota</taxon>
        <taxon>Gammaproteobacteria</taxon>
        <taxon>Alteromonadales</taxon>
        <taxon>Pseudoalteromonadaceae</taxon>
        <taxon>Pseudoalteromonas</taxon>
    </lineage>
</organism>
<dbReference type="Proteomes" id="UP000031327">
    <property type="component" value="Unassembled WGS sequence"/>
</dbReference>
<proteinExistence type="predicted"/>
<sequence>MTRSRNRASTQSSQTYMKQVVDALRQNPTAIGVIKANCQYYQEQAYLKKGLKRTIERLEWILAADDDIERICQQIMADDHIGNKCRQYPLLFKGVNQSQKSE</sequence>
<dbReference type="AlphaFoldDB" id="A0A0C1MMN7"/>
<protein>
    <submittedName>
        <fullName evidence="1">Uncharacterized protein</fullName>
    </submittedName>
</protein>
<name>A0A0C1MMN7_9GAMM</name>
<evidence type="ECO:0000313" key="2">
    <source>
        <dbReference type="Proteomes" id="UP000031327"/>
    </source>
</evidence>
<reference evidence="1 2" key="1">
    <citation type="submission" date="2014-12" db="EMBL/GenBank/DDBJ databases">
        <title>Draft Genome Sequence of Pseudoalteromonas luteoviolacea HI1.</title>
        <authorList>
            <person name="Asahina A.Y."/>
            <person name="Hadfield M.G."/>
        </authorList>
    </citation>
    <scope>NUCLEOTIDE SEQUENCE [LARGE SCALE GENOMIC DNA]</scope>
    <source>
        <strain evidence="1 2">HI1</strain>
    </source>
</reference>
<dbReference type="RefSeq" id="WP_039610324.1">
    <property type="nucleotide sequence ID" value="NZ_JWIC01000007.1"/>
</dbReference>
<dbReference type="OrthoDB" id="6402191at2"/>
<comment type="caution">
    <text evidence="1">The sequence shown here is derived from an EMBL/GenBank/DDBJ whole genome shotgun (WGS) entry which is preliminary data.</text>
</comment>
<dbReference type="EMBL" id="JWIC01000007">
    <property type="protein sequence ID" value="KID55748.1"/>
    <property type="molecule type" value="Genomic_DNA"/>
</dbReference>
<gene>
    <name evidence="1" type="ORF">JF50_15410</name>
</gene>